<comment type="caution">
    <text evidence="2">The sequence shown here is derived from an EMBL/GenBank/DDBJ whole genome shotgun (WGS) entry which is preliminary data.</text>
</comment>
<dbReference type="Proteomes" id="UP000812966">
    <property type="component" value="Unassembled WGS sequence"/>
</dbReference>
<reference evidence="2" key="1">
    <citation type="submission" date="2020-04" db="EMBL/GenBank/DDBJ databases">
        <title>Analysis of mating type loci in Filobasidium floriforme.</title>
        <authorList>
            <person name="Nowrousian M."/>
        </authorList>
    </citation>
    <scope>NUCLEOTIDE SEQUENCE</scope>
    <source>
        <strain evidence="2">CBS 6242</strain>
    </source>
</reference>
<feature type="region of interest" description="Disordered" evidence="1">
    <location>
        <begin position="177"/>
        <end position="196"/>
    </location>
</feature>
<evidence type="ECO:0000313" key="3">
    <source>
        <dbReference type="Proteomes" id="UP000812966"/>
    </source>
</evidence>
<keyword evidence="3" id="KW-1185">Reference proteome</keyword>
<gene>
    <name evidence="2" type="ORF">FFLO_02246</name>
</gene>
<dbReference type="AlphaFoldDB" id="A0A8K0NRZ5"/>
<dbReference type="EMBL" id="JABELV010000034">
    <property type="protein sequence ID" value="KAG7562354.1"/>
    <property type="molecule type" value="Genomic_DNA"/>
</dbReference>
<evidence type="ECO:0008006" key="4">
    <source>
        <dbReference type="Google" id="ProtNLM"/>
    </source>
</evidence>
<protein>
    <recommendedName>
        <fullName evidence="4">Protein kinase domain-containing protein</fullName>
    </recommendedName>
</protein>
<name>A0A8K0NRZ5_9TREE</name>
<dbReference type="PANTHER" id="PTHR11909">
    <property type="entry name" value="CASEIN KINASE-RELATED"/>
    <property type="match status" value="1"/>
</dbReference>
<dbReference type="Gene3D" id="1.10.510.10">
    <property type="entry name" value="Transferase(Phosphotransferase) domain 1"/>
    <property type="match status" value="1"/>
</dbReference>
<evidence type="ECO:0000313" key="2">
    <source>
        <dbReference type="EMBL" id="KAG7562354.1"/>
    </source>
</evidence>
<dbReference type="InterPro" id="IPR011009">
    <property type="entry name" value="Kinase-like_dom_sf"/>
</dbReference>
<organism evidence="2 3">
    <name type="scientific">Filobasidium floriforme</name>
    <dbReference type="NCBI Taxonomy" id="5210"/>
    <lineage>
        <taxon>Eukaryota</taxon>
        <taxon>Fungi</taxon>
        <taxon>Dikarya</taxon>
        <taxon>Basidiomycota</taxon>
        <taxon>Agaricomycotina</taxon>
        <taxon>Tremellomycetes</taxon>
        <taxon>Filobasidiales</taxon>
        <taxon>Filobasidiaceae</taxon>
        <taxon>Filobasidium</taxon>
    </lineage>
</organism>
<sequence length="196" mass="22418">MLQKPENMCIGAGNQRDSLFLIDYGMAKAYRNADGTHIDKPSDKAMCVGTQAFMSRRCQTSRRDDIESWFYVISSCVSGRLPWSTHAQKFEESFARSGQKWTKESITLNTDIQQQKEALFASGGANLDLPSELHLVLRHISGLSFIAKPDYRYLANALQSWRRTGRHQEKKVCLMHNHNNSPRATPGWKRKGYFDE</sequence>
<proteinExistence type="predicted"/>
<dbReference type="InterPro" id="IPR050235">
    <property type="entry name" value="CK1_Ser-Thr_kinase"/>
</dbReference>
<evidence type="ECO:0000256" key="1">
    <source>
        <dbReference type="SAM" id="MobiDB-lite"/>
    </source>
</evidence>
<dbReference type="SUPFAM" id="SSF56112">
    <property type="entry name" value="Protein kinase-like (PK-like)"/>
    <property type="match status" value="1"/>
</dbReference>
<accession>A0A8K0NRZ5</accession>